<evidence type="ECO:0000256" key="1">
    <source>
        <dbReference type="ARBA" id="ARBA00022741"/>
    </source>
</evidence>
<keyword evidence="5" id="KW-1185">Reference proteome</keyword>
<accession>A0ABV9W6E2</accession>
<keyword evidence="2" id="KW-0067">ATP-binding</keyword>
<gene>
    <name evidence="4" type="ORF">ACFPIJ_39240</name>
</gene>
<dbReference type="InterPro" id="IPR043129">
    <property type="entry name" value="ATPase_NBD"/>
</dbReference>
<dbReference type="RefSeq" id="WP_380123175.1">
    <property type="nucleotide sequence ID" value="NZ_JBHSIU010000054.1"/>
</dbReference>
<dbReference type="SUPFAM" id="SSF53067">
    <property type="entry name" value="Actin-like ATPase domain"/>
    <property type="match status" value="2"/>
</dbReference>
<evidence type="ECO:0000313" key="5">
    <source>
        <dbReference type="Proteomes" id="UP001595912"/>
    </source>
</evidence>
<keyword evidence="1" id="KW-0547">Nucleotide-binding</keyword>
<evidence type="ECO:0000313" key="4">
    <source>
        <dbReference type="EMBL" id="MFC5003847.1"/>
    </source>
</evidence>
<dbReference type="EMBL" id="JBHSIU010000054">
    <property type="protein sequence ID" value="MFC5003847.1"/>
    <property type="molecule type" value="Genomic_DNA"/>
</dbReference>
<evidence type="ECO:0000256" key="2">
    <source>
        <dbReference type="ARBA" id="ARBA00022840"/>
    </source>
</evidence>
<protein>
    <submittedName>
        <fullName evidence="4">Hsp70 family protein</fullName>
    </submittedName>
</protein>
<dbReference type="Gene3D" id="3.30.420.40">
    <property type="match status" value="2"/>
</dbReference>
<dbReference type="PANTHER" id="PTHR19375">
    <property type="entry name" value="HEAT SHOCK PROTEIN 70KDA"/>
    <property type="match status" value="1"/>
</dbReference>
<organism evidence="4 5">
    <name type="scientific">Dactylosporangium cerinum</name>
    <dbReference type="NCBI Taxonomy" id="1434730"/>
    <lineage>
        <taxon>Bacteria</taxon>
        <taxon>Bacillati</taxon>
        <taxon>Actinomycetota</taxon>
        <taxon>Actinomycetes</taxon>
        <taxon>Micromonosporales</taxon>
        <taxon>Micromonosporaceae</taxon>
        <taxon>Dactylosporangium</taxon>
    </lineage>
</organism>
<proteinExistence type="predicted"/>
<keyword evidence="3" id="KW-0143">Chaperone</keyword>
<evidence type="ECO:0000256" key="3">
    <source>
        <dbReference type="ARBA" id="ARBA00023186"/>
    </source>
</evidence>
<dbReference type="Proteomes" id="UP001595912">
    <property type="component" value="Unassembled WGS sequence"/>
</dbReference>
<dbReference type="Pfam" id="PF00012">
    <property type="entry name" value="HSP70"/>
    <property type="match status" value="1"/>
</dbReference>
<name>A0ABV9W6E2_9ACTN</name>
<reference evidence="5" key="1">
    <citation type="journal article" date="2019" name="Int. J. Syst. Evol. Microbiol.">
        <title>The Global Catalogue of Microorganisms (GCM) 10K type strain sequencing project: providing services to taxonomists for standard genome sequencing and annotation.</title>
        <authorList>
            <consortium name="The Broad Institute Genomics Platform"/>
            <consortium name="The Broad Institute Genome Sequencing Center for Infectious Disease"/>
            <person name="Wu L."/>
            <person name="Ma J."/>
        </authorList>
    </citation>
    <scope>NUCLEOTIDE SEQUENCE [LARGE SCALE GENOMIC DNA]</scope>
    <source>
        <strain evidence="5">CGMCC 4.7152</strain>
    </source>
</reference>
<comment type="caution">
    <text evidence="4">The sequence shown here is derived from an EMBL/GenBank/DDBJ whole genome shotgun (WGS) entry which is preliminary data.</text>
</comment>
<dbReference type="Gene3D" id="3.90.640.10">
    <property type="entry name" value="Actin, Chain A, domain 4"/>
    <property type="match status" value="1"/>
</dbReference>
<sequence>MLLGEREITVVDLVAAVLRRVGTEAERSTGAPPRTVVLTHPATWGPTRLAVLAEGADRAGLGTVRFVPEPVAAAAYLTGNLGEDLPDGRCLVVYDLGAGTFDVSAVRAVGAGFEVLASAGIGDVGGLDLDAAVVGLARDTVEATPAVWQRLDRPQTQPDQEARHQLWHGARAVKEQLSRHATGDLRPIRR</sequence>
<dbReference type="InterPro" id="IPR013126">
    <property type="entry name" value="Hsp_70_fam"/>
</dbReference>